<dbReference type="GO" id="GO:0009254">
    <property type="term" value="P:peptidoglycan turnover"/>
    <property type="evidence" value="ECO:0007669"/>
    <property type="project" value="TreeGrafter"/>
</dbReference>
<feature type="region of interest" description="Disordered" evidence="4">
    <location>
        <begin position="31"/>
        <end position="51"/>
    </location>
</feature>
<protein>
    <submittedName>
        <fullName evidence="7">Beta-N-acetylhexosaminidase</fullName>
    </submittedName>
</protein>
<dbReference type="PANTHER" id="PTHR30480:SF16">
    <property type="entry name" value="GLYCOSIDE HYDROLASE FAMILY 3 DOMAIN PROTEIN"/>
    <property type="match status" value="1"/>
</dbReference>
<evidence type="ECO:0000259" key="6">
    <source>
        <dbReference type="Pfam" id="PF00933"/>
    </source>
</evidence>
<dbReference type="AlphaFoldDB" id="A0A930VQJ9"/>
<keyword evidence="3" id="KW-0326">Glycosidase</keyword>
<evidence type="ECO:0000256" key="1">
    <source>
        <dbReference type="ARBA" id="ARBA00005336"/>
    </source>
</evidence>
<dbReference type="InterPro" id="IPR017853">
    <property type="entry name" value="GH"/>
</dbReference>
<evidence type="ECO:0000256" key="5">
    <source>
        <dbReference type="SAM" id="SignalP"/>
    </source>
</evidence>
<dbReference type="Pfam" id="PF00933">
    <property type="entry name" value="Glyco_hydro_3"/>
    <property type="match status" value="1"/>
</dbReference>
<dbReference type="GO" id="GO:0005975">
    <property type="term" value="P:carbohydrate metabolic process"/>
    <property type="evidence" value="ECO:0007669"/>
    <property type="project" value="InterPro"/>
</dbReference>
<accession>A0A930VQJ9</accession>
<reference evidence="7" key="1">
    <citation type="submission" date="2020-11" db="EMBL/GenBank/DDBJ databases">
        <title>Nocardioides cynanchi sp. nov., isolated from soil of rhizosphere of Cynanchum wilfordii.</title>
        <authorList>
            <person name="Lee J.-S."/>
            <person name="Suh M.K."/>
            <person name="Kim J.-S."/>
        </authorList>
    </citation>
    <scope>NUCLEOTIDE SEQUENCE</scope>
    <source>
        <strain evidence="7">KCTC 19276</strain>
    </source>
</reference>
<dbReference type="PANTHER" id="PTHR30480">
    <property type="entry name" value="BETA-HEXOSAMINIDASE-RELATED"/>
    <property type="match status" value="1"/>
</dbReference>
<gene>
    <name evidence="7" type="ORF">ISU10_14840</name>
</gene>
<keyword evidence="8" id="KW-1185">Reference proteome</keyword>
<feature type="chain" id="PRO_5038415583" evidence="5">
    <location>
        <begin position="22"/>
        <end position="528"/>
    </location>
</feature>
<sequence length="528" mass="53852">MRPPLTGALVVALVCTAVSSAAVPVAPASRGTSASAVGAPAADPTGTTTWGPTAAEVTRADQLVADLSLNQLAGQVIVAGYRGTGSPAGLVRRLHLGGVVPVADNIVSAEQLRSVVASVQQAARGRGYPAFVGIDQEGGRVVRVHEATPYPAFMSTGAAGRPDLTRLAARASAREMSGLGFTAVLAPDADVTRGPRDPVIGTRSASEFPAQAAEQVVAAQDGVASAGLIATLKHFPGHGSATVDSHLALPELDASLEQLRARDLVPFQAGIEAGATAVMVGHLDVRAVDPGVPASLSRKVVDGLLRGELGFEGLVLTDALSMRAVSRHYGPAQAAVRALRAGVDVVLMPADPEKARDGIVAAVRQGRLPRSRVEEAAARMVALLLHVRHAGVAPLDLGTSAWVSAKLSQAALTSVSGPCQGRLVTSRVRLRGPAAAVAAFEAAARRQGLAIGDRGTKVALVTDRPARAGVVVALDRPEVLARSQARVRVATYGETPGAMNALVAYLVGSGPAPGRLPTRTLSLPRSGC</sequence>
<feature type="signal peptide" evidence="5">
    <location>
        <begin position="1"/>
        <end position="21"/>
    </location>
</feature>
<dbReference type="PROSITE" id="PS00775">
    <property type="entry name" value="GLYCOSYL_HYDROL_F3"/>
    <property type="match status" value="1"/>
</dbReference>
<organism evidence="7 8">
    <name type="scientific">Nocardioides agariphilus</name>
    <dbReference type="NCBI Taxonomy" id="433664"/>
    <lineage>
        <taxon>Bacteria</taxon>
        <taxon>Bacillati</taxon>
        <taxon>Actinomycetota</taxon>
        <taxon>Actinomycetes</taxon>
        <taxon>Propionibacteriales</taxon>
        <taxon>Nocardioidaceae</taxon>
        <taxon>Nocardioides</taxon>
    </lineage>
</organism>
<evidence type="ECO:0000256" key="4">
    <source>
        <dbReference type="SAM" id="MobiDB-lite"/>
    </source>
</evidence>
<dbReference type="Proteomes" id="UP000660668">
    <property type="component" value="Unassembled WGS sequence"/>
</dbReference>
<comment type="similarity">
    <text evidence="1">Belongs to the glycosyl hydrolase 3 family.</text>
</comment>
<dbReference type="InterPro" id="IPR001764">
    <property type="entry name" value="Glyco_hydro_3_N"/>
</dbReference>
<evidence type="ECO:0000256" key="3">
    <source>
        <dbReference type="ARBA" id="ARBA00023295"/>
    </source>
</evidence>
<evidence type="ECO:0000256" key="2">
    <source>
        <dbReference type="ARBA" id="ARBA00022801"/>
    </source>
</evidence>
<keyword evidence="5" id="KW-0732">Signal</keyword>
<dbReference type="EMBL" id="JADKPO010000020">
    <property type="protein sequence ID" value="MBF4769041.1"/>
    <property type="molecule type" value="Genomic_DNA"/>
</dbReference>
<evidence type="ECO:0000313" key="7">
    <source>
        <dbReference type="EMBL" id="MBF4769041.1"/>
    </source>
</evidence>
<keyword evidence="2" id="KW-0378">Hydrolase</keyword>
<dbReference type="GO" id="GO:0004553">
    <property type="term" value="F:hydrolase activity, hydrolyzing O-glycosyl compounds"/>
    <property type="evidence" value="ECO:0007669"/>
    <property type="project" value="InterPro"/>
</dbReference>
<dbReference type="InterPro" id="IPR050226">
    <property type="entry name" value="NagZ_Beta-hexosaminidase"/>
</dbReference>
<dbReference type="InterPro" id="IPR019800">
    <property type="entry name" value="Glyco_hydro_3_AS"/>
</dbReference>
<proteinExistence type="inferred from homology"/>
<feature type="compositionally biased region" description="Low complexity" evidence="4">
    <location>
        <begin position="38"/>
        <end position="51"/>
    </location>
</feature>
<dbReference type="SUPFAM" id="SSF51445">
    <property type="entry name" value="(Trans)glycosidases"/>
    <property type="match status" value="1"/>
</dbReference>
<dbReference type="Gene3D" id="3.20.20.300">
    <property type="entry name" value="Glycoside hydrolase, family 3, N-terminal domain"/>
    <property type="match status" value="1"/>
</dbReference>
<dbReference type="InterPro" id="IPR036962">
    <property type="entry name" value="Glyco_hydro_3_N_sf"/>
</dbReference>
<comment type="caution">
    <text evidence="7">The sequence shown here is derived from an EMBL/GenBank/DDBJ whole genome shotgun (WGS) entry which is preliminary data.</text>
</comment>
<feature type="domain" description="Glycoside hydrolase family 3 N-terminal" evidence="6">
    <location>
        <begin position="88"/>
        <end position="382"/>
    </location>
</feature>
<evidence type="ECO:0000313" key="8">
    <source>
        <dbReference type="Proteomes" id="UP000660668"/>
    </source>
</evidence>
<dbReference type="RefSeq" id="WP_194697192.1">
    <property type="nucleotide sequence ID" value="NZ_JADKPO010000020.1"/>
</dbReference>
<name>A0A930VQJ9_9ACTN</name>